<dbReference type="Proteomes" id="UP000029738">
    <property type="component" value="Unassembled WGS sequence"/>
</dbReference>
<accession>A0A8S9T0D6</accession>
<keyword evidence="2" id="KW-1185">Reference proteome</keyword>
<reference evidence="1" key="2">
    <citation type="submission" date="2019-11" db="EMBL/GenBank/DDBJ databases">
        <title>Improved Assembly of Tolypothrix boutellei genome.</title>
        <authorList>
            <person name="Sarangi A.N."/>
            <person name="Mukherjee M."/>
            <person name="Ghosh S."/>
            <person name="Singh D."/>
            <person name="Das A."/>
            <person name="Kant S."/>
            <person name="Prusty A."/>
            <person name="Tripathy S."/>
        </authorList>
    </citation>
    <scope>NUCLEOTIDE SEQUENCE</scope>
    <source>
        <strain evidence="1">VB521301</strain>
    </source>
</reference>
<name>A0A8S9T0D6_9CYAN</name>
<dbReference type="AlphaFoldDB" id="A0A8S9T0D6"/>
<comment type="caution">
    <text evidence="1">The sequence shown here is derived from an EMBL/GenBank/DDBJ whole genome shotgun (WGS) entry which is preliminary data.</text>
</comment>
<reference evidence="1" key="1">
    <citation type="journal article" date="2015" name="Genome Announc.">
        <title>Draft Genome Sequence of Tolypothrix boutellei Strain VB521301.</title>
        <authorList>
            <person name="Chandrababunaidu M.M."/>
            <person name="Singh D."/>
            <person name="Sen D."/>
            <person name="Bhan S."/>
            <person name="Das S."/>
            <person name="Gupta A."/>
            <person name="Adhikary S.P."/>
            <person name="Tripathy S."/>
        </authorList>
    </citation>
    <scope>NUCLEOTIDE SEQUENCE</scope>
    <source>
        <strain evidence="1">VB521301</strain>
    </source>
</reference>
<evidence type="ECO:0000313" key="1">
    <source>
        <dbReference type="EMBL" id="KAF3885518.1"/>
    </source>
</evidence>
<protein>
    <submittedName>
        <fullName evidence="1">Uncharacterized protein</fullName>
    </submittedName>
</protein>
<proteinExistence type="predicted"/>
<sequence length="61" mass="6903">MDDKRDDLKSVKIFLVSRFGTIDEQLEALVKALTELPTSEFSSLLLSLSTLSREQLLTRFG</sequence>
<evidence type="ECO:0000313" key="2">
    <source>
        <dbReference type="Proteomes" id="UP000029738"/>
    </source>
</evidence>
<dbReference type="EMBL" id="JHEG04000001">
    <property type="protein sequence ID" value="KAF3885518.1"/>
    <property type="molecule type" value="Genomic_DNA"/>
</dbReference>
<gene>
    <name evidence="1" type="ORF">DA73_0400008650</name>
</gene>
<organism evidence="1 2">
    <name type="scientific">Tolypothrix bouteillei VB521301</name>
    <dbReference type="NCBI Taxonomy" id="1479485"/>
    <lineage>
        <taxon>Bacteria</taxon>
        <taxon>Bacillati</taxon>
        <taxon>Cyanobacteriota</taxon>
        <taxon>Cyanophyceae</taxon>
        <taxon>Nostocales</taxon>
        <taxon>Tolypothrichaceae</taxon>
        <taxon>Tolypothrix</taxon>
    </lineage>
</organism>